<feature type="domain" description="Cytochrome c" evidence="9">
    <location>
        <begin position="1385"/>
        <end position="1522"/>
    </location>
</feature>
<feature type="signal peptide" evidence="8">
    <location>
        <begin position="1"/>
        <end position="31"/>
    </location>
</feature>
<dbReference type="EC" id="3.1.6.1" evidence="10"/>
<dbReference type="Gene3D" id="1.25.10.10">
    <property type="entry name" value="Leucine-rich Repeat Variant"/>
    <property type="match status" value="1"/>
</dbReference>
<dbReference type="InterPro" id="IPR011989">
    <property type="entry name" value="ARM-like"/>
</dbReference>
<dbReference type="SUPFAM" id="SSF53649">
    <property type="entry name" value="Alkaline phosphatase-like"/>
    <property type="match status" value="1"/>
</dbReference>
<dbReference type="InterPro" id="IPR024607">
    <property type="entry name" value="Sulfatase_CS"/>
</dbReference>
<keyword evidence="4 10" id="KW-0378">Hydrolase</keyword>
<dbReference type="InterPro" id="IPR036909">
    <property type="entry name" value="Cyt_c-like_dom_sf"/>
</dbReference>
<feature type="chain" id="PRO_5022714960" evidence="8">
    <location>
        <begin position="32"/>
        <end position="1528"/>
    </location>
</feature>
<dbReference type="InterPro" id="IPR009056">
    <property type="entry name" value="Cyt_c-like_dom"/>
</dbReference>
<evidence type="ECO:0000256" key="8">
    <source>
        <dbReference type="SAM" id="SignalP"/>
    </source>
</evidence>
<comment type="similarity">
    <text evidence="1">Belongs to the sulfatase family.</text>
</comment>
<evidence type="ECO:0000256" key="3">
    <source>
        <dbReference type="ARBA" id="ARBA00022723"/>
    </source>
</evidence>
<evidence type="ECO:0000313" key="10">
    <source>
        <dbReference type="EMBL" id="QEF98376.1"/>
    </source>
</evidence>
<evidence type="ECO:0000313" key="11">
    <source>
        <dbReference type="Proteomes" id="UP000321353"/>
    </source>
</evidence>
<dbReference type="SUPFAM" id="SSF50952">
    <property type="entry name" value="Soluble quinoprotein glucose dehydrogenase"/>
    <property type="match status" value="1"/>
</dbReference>
<sequence length="1528" mass="169049" precursor="true">MFFQPRGAVQQLVLCLITLSLCGGFPRAASAGDRPNVVLIMTDNHGAWTLGCYGNRDIRTPHIDRLASEGTLFTRAFASNPVCSPTRATFLTGLIPSQHGVHCFLGGGRLQVGPDARCTLDQLTSLPEVLRDAGYACGLVGKWHLGDNLHPQEGFDDYWITMPHGGTSTFYDAQIIEDGKIRKEPQYLTDFWTRHAVRFIESQSQKDDPFFLFLSYNGPYSLSRLLLREGRNRHAEFYADKELPSFPRDPTHPWQFSNRDYHNNPVSIRRVATEVSGIDDGVGTIMETLKRHGIDRNTVVVFVADQGWVGGHGGFFGMGDHTRPVTARDGMMQIPMIWRHPGGIRSDVRSDRMVTNYDFMPTLLNYLDLADKMPESPPSPGKDFSRELTGDSSASTAETPVFYEFEGLRCIRTERWKYVHRHPNGPHELYDLQSDPDEFNNLVGERAHQSRAVELKERLDAFYGRYAVKQYDMYNGGGSQTRVFVGIDEELAQTDPAPPPPLQSGFQPARFRLPDGFSAELVAGPPLVTHPTLGCLDDRGRLFICNNAGVNLSAAELEEQLPNSIRMLEDTDGDGRFDRSTVFADRMTYPMGGAWHDGALYVASPPNIWRLEDTDDDGVADVRERIVSEFGYTGNAASIHGCFFGPDGRLYWCDGYHGHEFKDEAGNITSKRQGSYLFSCRSDGSDVRIHCGGGMDNPVEVDFTDEGEMIGSVNILYNRPRVDALVHWLYGGAYPHRERVLEELKVTGDLLGPIHRFGHVAVSGITRYRSGVIDHRWRDDFLATFFNSGKVVRVQLERDGSTFNATQQEFLAGISDDFHPTDVIEDADGSLLVVDTGGWFYRGCPTSQMSKPDVLGGIYRIRRDGMTTQVDPWGKRIGWASLSDTELVKHLNDTRHKVRERAIAECARRGDPIIPALSRAMKSDLRVRQNAIWALTRIVGDDGSNAAARAAIRTALSDREPSIRLTACRSIATYADPDAIDQLMEMLREDVAPVRREAAKALGRIGKTDAITALIDSLADGRQIDRSLEHAIAYALIEIDDLDTLEMGLHHPSPRVRRVCMVLFDQSDDVVMTSRFIADMIDSDDIDLQRTATEMLSRRVRSVGIDRTSESGTGPVADLVAKQLRRWIAQPDRLTQRSSMIVQLVSAFAWADPVAAEIGQSLDDASSPQVRDLLLTALSRSDKPSLHPSWQMPLSRLLQSDESEVARLAIAAIDAIATDAFDESLREISRDEAQSGIKRVAALAAMEDSSAPLDADSFSILLDLIDDGAPSEANQAAQMLSTARLSSPQLQTLAPHLTTAGATALRDLIRPYGRTLPDDVAEALLTALESARSIDRLPTTEVSDVIKRFPASLLPRANALLDRLTLLDEQRIQKLDRLIPLVKAADPERGQAVFTSEKAKCATCHRVGDVGGNIGPDLTTIGANRSVHDLMESIVFPSASIVRQYESQTILTERGQVYSGVITRETAESIQLQPQSGDPIDIPRESIEEIAPSTVSIMPQGIETTLSEQELADLVAWLKLLETAGGTR</sequence>
<dbReference type="SUPFAM" id="SSF48371">
    <property type="entry name" value="ARM repeat"/>
    <property type="match status" value="2"/>
</dbReference>
<evidence type="ECO:0000259" key="9">
    <source>
        <dbReference type="PROSITE" id="PS51007"/>
    </source>
</evidence>
<reference evidence="10 11" key="1">
    <citation type="submission" date="2019-02" db="EMBL/GenBank/DDBJ databases">
        <title>Planctomycetal bacteria perform biofilm scaping via a novel small molecule.</title>
        <authorList>
            <person name="Jeske O."/>
            <person name="Boedeker C."/>
            <person name="Wiegand S."/>
            <person name="Breitling P."/>
            <person name="Kallscheuer N."/>
            <person name="Jogler M."/>
            <person name="Rohde M."/>
            <person name="Petersen J."/>
            <person name="Medema M.H."/>
            <person name="Surup F."/>
            <person name="Jogler C."/>
        </authorList>
    </citation>
    <scope>NUCLEOTIDE SEQUENCE [LARGE SCALE GENOMIC DNA]</scope>
    <source>
        <strain evidence="10 11">Mal15</strain>
    </source>
</reference>
<dbReference type="InterPro" id="IPR004155">
    <property type="entry name" value="PBS_lyase_HEAT"/>
</dbReference>
<dbReference type="InterPro" id="IPR011041">
    <property type="entry name" value="Quinoprot_gluc/sorb_DH_b-prop"/>
</dbReference>
<dbReference type="GO" id="GO:0020037">
    <property type="term" value="F:heme binding"/>
    <property type="evidence" value="ECO:0007669"/>
    <property type="project" value="InterPro"/>
</dbReference>
<dbReference type="InterPro" id="IPR013427">
    <property type="entry name" value="Haem-bd_dom_put"/>
</dbReference>
<dbReference type="KEGG" id="smam:Mal15_24280"/>
<keyword evidence="5 6" id="KW-0408">Iron</keyword>
<dbReference type="InterPro" id="IPR011042">
    <property type="entry name" value="6-blade_b-propeller_TolB-like"/>
</dbReference>
<evidence type="ECO:0000256" key="1">
    <source>
        <dbReference type="ARBA" id="ARBA00008779"/>
    </source>
</evidence>
<name>A0A5B9MDR8_9BACT</name>
<dbReference type="SUPFAM" id="SSF46626">
    <property type="entry name" value="Cytochrome c"/>
    <property type="match status" value="1"/>
</dbReference>
<evidence type="ECO:0000256" key="6">
    <source>
        <dbReference type="PROSITE-ProRule" id="PRU00433"/>
    </source>
</evidence>
<dbReference type="Pfam" id="PF00884">
    <property type="entry name" value="Sulfatase"/>
    <property type="match status" value="1"/>
</dbReference>
<dbReference type="InterPro" id="IPR000917">
    <property type="entry name" value="Sulfatase_N"/>
</dbReference>
<gene>
    <name evidence="10" type="primary">atsA_35</name>
    <name evidence="10" type="ORF">Mal15_24280</name>
</gene>
<keyword evidence="11" id="KW-1185">Reference proteome</keyword>
<dbReference type="Gene3D" id="2.120.10.30">
    <property type="entry name" value="TolB, C-terminal domain"/>
    <property type="match status" value="1"/>
</dbReference>
<dbReference type="PROSITE" id="PS00523">
    <property type="entry name" value="SULFATASE_1"/>
    <property type="match status" value="1"/>
</dbReference>
<dbReference type="Gene3D" id="1.10.760.10">
    <property type="entry name" value="Cytochrome c-like domain"/>
    <property type="match status" value="1"/>
</dbReference>
<organism evidence="10 11">
    <name type="scientific">Stieleria maiorica</name>
    <dbReference type="NCBI Taxonomy" id="2795974"/>
    <lineage>
        <taxon>Bacteria</taxon>
        <taxon>Pseudomonadati</taxon>
        <taxon>Planctomycetota</taxon>
        <taxon>Planctomycetia</taxon>
        <taxon>Pirellulales</taxon>
        <taxon>Pirellulaceae</taxon>
        <taxon>Stieleria</taxon>
    </lineage>
</organism>
<dbReference type="Proteomes" id="UP000321353">
    <property type="component" value="Chromosome"/>
</dbReference>
<evidence type="ECO:0000256" key="7">
    <source>
        <dbReference type="SAM" id="MobiDB-lite"/>
    </source>
</evidence>
<dbReference type="PANTHER" id="PTHR33546:SF1">
    <property type="entry name" value="LARGE, MULTIFUNCTIONAL SECRETED PROTEIN"/>
    <property type="match status" value="1"/>
</dbReference>
<dbReference type="InterPro" id="IPR055557">
    <property type="entry name" value="DUF7133"/>
</dbReference>
<dbReference type="NCBIfam" id="TIGR02604">
    <property type="entry name" value="Piru_Ver_Nterm"/>
    <property type="match status" value="1"/>
</dbReference>
<keyword evidence="3 6" id="KW-0479">Metal-binding</keyword>
<dbReference type="Pfam" id="PF13646">
    <property type="entry name" value="HEAT_2"/>
    <property type="match status" value="1"/>
</dbReference>
<dbReference type="GO" id="GO:0009055">
    <property type="term" value="F:electron transfer activity"/>
    <property type="evidence" value="ECO:0007669"/>
    <property type="project" value="InterPro"/>
</dbReference>
<protein>
    <submittedName>
        <fullName evidence="10">Arylsulfatase</fullName>
        <ecNumber evidence="10">3.1.6.1</ecNumber>
    </submittedName>
</protein>
<dbReference type="SMART" id="SM00567">
    <property type="entry name" value="EZ_HEAT"/>
    <property type="match status" value="4"/>
</dbReference>
<keyword evidence="8" id="KW-0732">Signal</keyword>
<dbReference type="PROSITE" id="PS51007">
    <property type="entry name" value="CYTC"/>
    <property type="match status" value="1"/>
</dbReference>
<accession>A0A5B9MDR8</accession>
<dbReference type="Pfam" id="PF23500">
    <property type="entry name" value="DUF7133"/>
    <property type="match status" value="1"/>
</dbReference>
<dbReference type="InterPro" id="IPR016024">
    <property type="entry name" value="ARM-type_fold"/>
</dbReference>
<proteinExistence type="inferred from homology"/>
<feature type="region of interest" description="Disordered" evidence="7">
    <location>
        <begin position="372"/>
        <end position="395"/>
    </location>
</feature>
<dbReference type="RefSeq" id="WP_261344622.1">
    <property type="nucleotide sequence ID" value="NZ_CP036264.1"/>
</dbReference>
<dbReference type="PANTHER" id="PTHR33546">
    <property type="entry name" value="LARGE, MULTIFUNCTIONAL SECRETED PROTEIN-RELATED"/>
    <property type="match status" value="1"/>
</dbReference>
<dbReference type="GO" id="GO:0004065">
    <property type="term" value="F:arylsulfatase activity"/>
    <property type="evidence" value="ECO:0007669"/>
    <property type="project" value="UniProtKB-EC"/>
</dbReference>
<dbReference type="Gene3D" id="3.40.720.10">
    <property type="entry name" value="Alkaline Phosphatase, subunit A"/>
    <property type="match status" value="1"/>
</dbReference>
<dbReference type="InterPro" id="IPR017850">
    <property type="entry name" value="Alkaline_phosphatase_core_sf"/>
</dbReference>
<dbReference type="InterPro" id="IPR013428">
    <property type="entry name" value="Membrane-bound_put_N"/>
</dbReference>
<evidence type="ECO:0000256" key="4">
    <source>
        <dbReference type="ARBA" id="ARBA00022801"/>
    </source>
</evidence>
<dbReference type="EMBL" id="CP036264">
    <property type="protein sequence ID" value="QEF98376.1"/>
    <property type="molecule type" value="Genomic_DNA"/>
</dbReference>
<evidence type="ECO:0000256" key="5">
    <source>
        <dbReference type="ARBA" id="ARBA00023004"/>
    </source>
</evidence>
<keyword evidence="2 6" id="KW-0349">Heme</keyword>
<dbReference type="NCBIfam" id="TIGR02603">
    <property type="entry name" value="CxxCH_TIGR02603"/>
    <property type="match status" value="1"/>
</dbReference>
<dbReference type="GO" id="GO:0046872">
    <property type="term" value="F:metal ion binding"/>
    <property type="evidence" value="ECO:0007669"/>
    <property type="project" value="UniProtKB-KW"/>
</dbReference>
<evidence type="ECO:0000256" key="2">
    <source>
        <dbReference type="ARBA" id="ARBA00022617"/>
    </source>
</evidence>